<evidence type="ECO:0000256" key="1">
    <source>
        <dbReference type="SAM" id="SignalP"/>
    </source>
</evidence>
<dbReference type="PANTHER" id="PTHR46825">
    <property type="entry name" value="D-ALANYL-D-ALANINE-CARBOXYPEPTIDASE/ENDOPEPTIDASE AMPH"/>
    <property type="match status" value="1"/>
</dbReference>
<comment type="caution">
    <text evidence="3">The sequence shown here is derived from an EMBL/GenBank/DDBJ whole genome shotgun (WGS) entry which is preliminary data.</text>
</comment>
<dbReference type="Proteomes" id="UP000265768">
    <property type="component" value="Unassembled WGS sequence"/>
</dbReference>
<dbReference type="InterPro" id="IPR050491">
    <property type="entry name" value="AmpC-like"/>
</dbReference>
<keyword evidence="3" id="KW-0378">Hydrolase</keyword>
<protein>
    <submittedName>
        <fullName evidence="3">Class A beta-lactamase-related serine hydrolase</fullName>
    </submittedName>
</protein>
<dbReference type="InterPro" id="IPR012338">
    <property type="entry name" value="Beta-lactam/transpept-like"/>
</dbReference>
<evidence type="ECO:0000313" key="3">
    <source>
        <dbReference type="EMBL" id="RJL24156.1"/>
    </source>
</evidence>
<dbReference type="PANTHER" id="PTHR46825:SF9">
    <property type="entry name" value="BETA-LACTAMASE-RELATED DOMAIN-CONTAINING PROTEIN"/>
    <property type="match status" value="1"/>
</dbReference>
<name>A0A3A4A5M0_9ACTN</name>
<feature type="domain" description="Beta-lactamase-related" evidence="2">
    <location>
        <begin position="64"/>
        <end position="410"/>
    </location>
</feature>
<sequence>MPNDRGDSVLDRRNLLKVALAAPAGAAVAWPAHASTPAPAPTPTRPSVPTVVGRGDAPAALAKFDHVMKSFMLRRAITAGQLAIARKGKLVFARGYTGTTPWSSAPPVTPTSVFRIASAGKHITAAAILRLEQEGRLKLSDPITKHLALTPMPGKTADPRLAKVTLWRLMQHLAGWDRAVSGDPLWNDHTIARTLGTSLPIDHDDIMRFMTGRPLDFDPGTKMVYCNYGYMLLGRVIEKVSGLSYEDYVTRTFLRPLKITRMRLGGSLRSEALPGEVAYTSKLTNKSVVDNSGAVVPYPYGGFNMPNQDANGGWVASAVDLVRFERIFDLPTTTNLLSSTAISRAFAKPETGVPSNGAWYGGGWYVRTKNGGLNTWHTGSMPGTFTLVVRRYDGVTFAAFFNRRQEAGDPGFDEIDPLLYDTVSAVKTWPNIDLSAKYFR</sequence>
<dbReference type="Pfam" id="PF00144">
    <property type="entry name" value="Beta-lactamase"/>
    <property type="match status" value="1"/>
</dbReference>
<dbReference type="InterPro" id="IPR001466">
    <property type="entry name" value="Beta-lactam-related"/>
</dbReference>
<dbReference type="OrthoDB" id="262125at2"/>
<dbReference type="Gene3D" id="3.40.710.10">
    <property type="entry name" value="DD-peptidase/beta-lactamase superfamily"/>
    <property type="match status" value="1"/>
</dbReference>
<accession>A0A3A4A5M0</accession>
<gene>
    <name evidence="3" type="ORF">D5H75_30370</name>
</gene>
<proteinExistence type="predicted"/>
<evidence type="ECO:0000259" key="2">
    <source>
        <dbReference type="Pfam" id="PF00144"/>
    </source>
</evidence>
<dbReference type="PROSITE" id="PS51318">
    <property type="entry name" value="TAT"/>
    <property type="match status" value="1"/>
</dbReference>
<feature type="chain" id="PRO_5017237978" evidence="1">
    <location>
        <begin position="35"/>
        <end position="440"/>
    </location>
</feature>
<dbReference type="EMBL" id="QZEY01000016">
    <property type="protein sequence ID" value="RJL24156.1"/>
    <property type="molecule type" value="Genomic_DNA"/>
</dbReference>
<evidence type="ECO:0000313" key="4">
    <source>
        <dbReference type="Proteomes" id="UP000265768"/>
    </source>
</evidence>
<organism evidence="3 4">
    <name type="scientific">Bailinhaonella thermotolerans</name>
    <dbReference type="NCBI Taxonomy" id="1070861"/>
    <lineage>
        <taxon>Bacteria</taxon>
        <taxon>Bacillati</taxon>
        <taxon>Actinomycetota</taxon>
        <taxon>Actinomycetes</taxon>
        <taxon>Streptosporangiales</taxon>
        <taxon>Streptosporangiaceae</taxon>
        <taxon>Bailinhaonella</taxon>
    </lineage>
</organism>
<dbReference type="GO" id="GO:0016787">
    <property type="term" value="F:hydrolase activity"/>
    <property type="evidence" value="ECO:0007669"/>
    <property type="project" value="UniProtKB-KW"/>
</dbReference>
<reference evidence="3 4" key="1">
    <citation type="submission" date="2018-09" db="EMBL/GenBank/DDBJ databases">
        <title>YIM 75507 draft genome.</title>
        <authorList>
            <person name="Tang S."/>
            <person name="Feng Y."/>
        </authorList>
    </citation>
    <scope>NUCLEOTIDE SEQUENCE [LARGE SCALE GENOMIC DNA]</scope>
    <source>
        <strain evidence="3 4">YIM 75507</strain>
    </source>
</reference>
<dbReference type="AlphaFoldDB" id="A0A3A4A5M0"/>
<keyword evidence="4" id="KW-1185">Reference proteome</keyword>
<feature type="signal peptide" evidence="1">
    <location>
        <begin position="1"/>
        <end position="34"/>
    </location>
</feature>
<keyword evidence="1" id="KW-0732">Signal</keyword>
<dbReference type="SUPFAM" id="SSF56601">
    <property type="entry name" value="beta-lactamase/transpeptidase-like"/>
    <property type="match status" value="1"/>
</dbReference>
<dbReference type="InterPro" id="IPR006311">
    <property type="entry name" value="TAT_signal"/>
</dbReference>